<dbReference type="InterPro" id="IPR031311">
    <property type="entry name" value="CHIT_BIND_RR_consensus"/>
</dbReference>
<dbReference type="Proteomes" id="UP000494106">
    <property type="component" value="Unassembled WGS sequence"/>
</dbReference>
<dbReference type="PROSITE" id="PS00233">
    <property type="entry name" value="CHIT_BIND_RR_1"/>
    <property type="match status" value="1"/>
</dbReference>
<dbReference type="Proteomes" id="UP000494256">
    <property type="component" value="Unassembled WGS sequence"/>
</dbReference>
<keyword evidence="2 4" id="KW-0732">Signal</keyword>
<dbReference type="InterPro" id="IPR050468">
    <property type="entry name" value="Cuticle_Struct_Prot"/>
</dbReference>
<evidence type="ECO:0000256" key="2">
    <source>
        <dbReference type="ARBA" id="ARBA00022729"/>
    </source>
</evidence>
<dbReference type="EMBL" id="CADEBD010000314">
    <property type="protein sequence ID" value="CAB3243610.1"/>
    <property type="molecule type" value="Genomic_DNA"/>
</dbReference>
<feature type="chain" id="PRO_5036272823" evidence="4">
    <location>
        <begin position="17"/>
        <end position="138"/>
    </location>
</feature>
<dbReference type="PRINTS" id="PR00947">
    <property type="entry name" value="CUTICLE"/>
</dbReference>
<dbReference type="InterPro" id="IPR000618">
    <property type="entry name" value="Insect_cuticle"/>
</dbReference>
<evidence type="ECO:0000256" key="3">
    <source>
        <dbReference type="PROSITE-ProRule" id="PRU00497"/>
    </source>
</evidence>
<dbReference type="Pfam" id="PF00379">
    <property type="entry name" value="Chitin_bind_4"/>
    <property type="match status" value="1"/>
</dbReference>
<dbReference type="AlphaFoldDB" id="A0A8S0YP10"/>
<gene>
    <name evidence="6" type="ORF">APLA_LOCUS10449</name>
    <name evidence="5" type="ORF">APLA_LOCUS549</name>
</gene>
<evidence type="ECO:0000313" key="5">
    <source>
        <dbReference type="EMBL" id="CAB3221341.1"/>
    </source>
</evidence>
<protein>
    <submittedName>
        <fullName evidence="5">Uncharacterized protein</fullName>
    </submittedName>
</protein>
<keyword evidence="1 3" id="KW-0193">Cuticle</keyword>
<evidence type="ECO:0000256" key="1">
    <source>
        <dbReference type="ARBA" id="ARBA00022460"/>
    </source>
</evidence>
<dbReference type="EMBL" id="CADEBC010000063">
    <property type="protein sequence ID" value="CAB3221341.1"/>
    <property type="molecule type" value="Genomic_DNA"/>
</dbReference>
<dbReference type="GO" id="GO:0008010">
    <property type="term" value="F:structural constituent of chitin-based larval cuticle"/>
    <property type="evidence" value="ECO:0007669"/>
    <property type="project" value="TreeGrafter"/>
</dbReference>
<dbReference type="OrthoDB" id="8115566at2759"/>
<evidence type="ECO:0000313" key="6">
    <source>
        <dbReference type="EMBL" id="CAB3243610.1"/>
    </source>
</evidence>
<keyword evidence="7" id="KW-1185">Reference proteome</keyword>
<evidence type="ECO:0000313" key="7">
    <source>
        <dbReference type="Proteomes" id="UP000494106"/>
    </source>
</evidence>
<evidence type="ECO:0000256" key="4">
    <source>
        <dbReference type="SAM" id="SignalP"/>
    </source>
</evidence>
<dbReference type="PANTHER" id="PTHR10380:SF173">
    <property type="entry name" value="CUTICULAR PROTEIN 47EF, ISOFORM C-RELATED"/>
    <property type="match status" value="1"/>
</dbReference>
<comment type="caution">
    <text evidence="5">The sequence shown here is derived from an EMBL/GenBank/DDBJ whole genome shotgun (WGS) entry which is preliminary data.</text>
</comment>
<sequence>MKSFIAFTALLAIASAQLGRPQAAAPRVASDERNAKILRYDNEIGPDGSFSYVLETDNGISAQAQGTPRDFGGNPPIIPVVIQGGFAWSSPDGKPVSISYEADENGYRAFGDAIPTSPPIPAYIARAVEYLTKLQKKK</sequence>
<dbReference type="PANTHER" id="PTHR10380">
    <property type="entry name" value="CUTICLE PROTEIN"/>
    <property type="match status" value="1"/>
</dbReference>
<proteinExistence type="predicted"/>
<evidence type="ECO:0000313" key="8">
    <source>
        <dbReference type="Proteomes" id="UP000494256"/>
    </source>
</evidence>
<accession>A0A8S0YP10</accession>
<name>A0A8S0YP10_ARCPL</name>
<dbReference type="PROSITE" id="PS51155">
    <property type="entry name" value="CHIT_BIND_RR_2"/>
    <property type="match status" value="1"/>
</dbReference>
<dbReference type="GO" id="GO:0062129">
    <property type="term" value="C:chitin-based extracellular matrix"/>
    <property type="evidence" value="ECO:0007669"/>
    <property type="project" value="TreeGrafter"/>
</dbReference>
<reference evidence="7 8" key="1">
    <citation type="submission" date="2020-04" db="EMBL/GenBank/DDBJ databases">
        <authorList>
            <person name="Wallbank WR R."/>
            <person name="Pardo Diaz C."/>
            <person name="Kozak K."/>
            <person name="Martin S."/>
            <person name="Jiggins C."/>
            <person name="Moest M."/>
            <person name="Warren A I."/>
            <person name="Byers J.R.P. K."/>
            <person name="Montejo-Kovacevich G."/>
            <person name="Yen C E."/>
        </authorList>
    </citation>
    <scope>NUCLEOTIDE SEQUENCE [LARGE SCALE GENOMIC DNA]</scope>
</reference>
<organism evidence="5 7">
    <name type="scientific">Arctia plantaginis</name>
    <name type="common">Wood tiger moth</name>
    <name type="synonym">Phalaena plantaginis</name>
    <dbReference type="NCBI Taxonomy" id="874455"/>
    <lineage>
        <taxon>Eukaryota</taxon>
        <taxon>Metazoa</taxon>
        <taxon>Ecdysozoa</taxon>
        <taxon>Arthropoda</taxon>
        <taxon>Hexapoda</taxon>
        <taxon>Insecta</taxon>
        <taxon>Pterygota</taxon>
        <taxon>Neoptera</taxon>
        <taxon>Endopterygota</taxon>
        <taxon>Lepidoptera</taxon>
        <taxon>Glossata</taxon>
        <taxon>Ditrysia</taxon>
        <taxon>Noctuoidea</taxon>
        <taxon>Erebidae</taxon>
        <taxon>Arctiinae</taxon>
        <taxon>Arctia</taxon>
    </lineage>
</organism>
<feature type="signal peptide" evidence="4">
    <location>
        <begin position="1"/>
        <end position="16"/>
    </location>
</feature>